<dbReference type="HOGENOM" id="CLU_192501_1_0_1"/>
<reference evidence="3" key="4">
    <citation type="journal article" date="2018" name="Nat. Plants">
        <title>Whole-genome landscape of Medicago truncatula symbiotic genes.</title>
        <authorList>
            <person name="Pecrix Y."/>
            <person name="Gamas P."/>
            <person name="Carrere S."/>
        </authorList>
    </citation>
    <scope>NUCLEOTIDE SEQUENCE</scope>
    <source>
        <tissue evidence="3">Leaves</tissue>
    </source>
</reference>
<keyword evidence="1" id="KW-0472">Membrane</keyword>
<proteinExistence type="predicted"/>
<reference evidence="2 5" key="1">
    <citation type="journal article" date="2011" name="Nature">
        <title>The Medicago genome provides insight into the evolution of rhizobial symbioses.</title>
        <authorList>
            <person name="Young N.D."/>
            <person name="Debelle F."/>
            <person name="Oldroyd G.E."/>
            <person name="Geurts R."/>
            <person name="Cannon S.B."/>
            <person name="Udvardi M.K."/>
            <person name="Benedito V.A."/>
            <person name="Mayer K.F."/>
            <person name="Gouzy J."/>
            <person name="Schoof H."/>
            <person name="Van de Peer Y."/>
            <person name="Proost S."/>
            <person name="Cook D.R."/>
            <person name="Meyers B.C."/>
            <person name="Spannagl M."/>
            <person name="Cheung F."/>
            <person name="De Mita S."/>
            <person name="Krishnakumar V."/>
            <person name="Gundlach H."/>
            <person name="Zhou S."/>
            <person name="Mudge J."/>
            <person name="Bharti A.K."/>
            <person name="Murray J.D."/>
            <person name="Naoumkina M.A."/>
            <person name="Rosen B."/>
            <person name="Silverstein K.A."/>
            <person name="Tang H."/>
            <person name="Rombauts S."/>
            <person name="Zhao P.X."/>
            <person name="Zhou P."/>
            <person name="Barbe V."/>
            <person name="Bardou P."/>
            <person name="Bechner M."/>
            <person name="Bellec A."/>
            <person name="Berger A."/>
            <person name="Berges H."/>
            <person name="Bidwell S."/>
            <person name="Bisseling T."/>
            <person name="Choisne N."/>
            <person name="Couloux A."/>
            <person name="Denny R."/>
            <person name="Deshpande S."/>
            <person name="Dai X."/>
            <person name="Doyle J.J."/>
            <person name="Dudez A.M."/>
            <person name="Farmer A.D."/>
            <person name="Fouteau S."/>
            <person name="Franken C."/>
            <person name="Gibelin C."/>
            <person name="Gish J."/>
            <person name="Goldstein S."/>
            <person name="Gonzalez A.J."/>
            <person name="Green P.J."/>
            <person name="Hallab A."/>
            <person name="Hartog M."/>
            <person name="Hua A."/>
            <person name="Humphray S.J."/>
            <person name="Jeong D.H."/>
            <person name="Jing Y."/>
            <person name="Jocker A."/>
            <person name="Kenton S.M."/>
            <person name="Kim D.J."/>
            <person name="Klee K."/>
            <person name="Lai H."/>
            <person name="Lang C."/>
            <person name="Lin S."/>
            <person name="Macmil S.L."/>
            <person name="Magdelenat G."/>
            <person name="Matthews L."/>
            <person name="McCorrison J."/>
            <person name="Monaghan E.L."/>
            <person name="Mun J.H."/>
            <person name="Najar F.Z."/>
            <person name="Nicholson C."/>
            <person name="Noirot C."/>
            <person name="O'Bleness M."/>
            <person name="Paule C.R."/>
            <person name="Poulain J."/>
            <person name="Prion F."/>
            <person name="Qin B."/>
            <person name="Qu C."/>
            <person name="Retzel E.F."/>
            <person name="Riddle C."/>
            <person name="Sallet E."/>
            <person name="Samain S."/>
            <person name="Samson N."/>
            <person name="Sanders I."/>
            <person name="Saurat O."/>
            <person name="Scarpelli C."/>
            <person name="Schiex T."/>
            <person name="Segurens B."/>
            <person name="Severin A.J."/>
            <person name="Sherrier D.J."/>
            <person name="Shi R."/>
            <person name="Sims S."/>
            <person name="Singer S.R."/>
            <person name="Sinharoy S."/>
            <person name="Sterck L."/>
            <person name="Viollet A."/>
            <person name="Wang B.B."/>
            <person name="Wang K."/>
            <person name="Wang M."/>
            <person name="Wang X."/>
            <person name="Warfsmann J."/>
            <person name="Weissenbach J."/>
            <person name="White D.D."/>
            <person name="White J.D."/>
            <person name="Wiley G.B."/>
            <person name="Wincker P."/>
            <person name="Xing Y."/>
            <person name="Yang L."/>
            <person name="Yao Z."/>
            <person name="Ying F."/>
            <person name="Zhai J."/>
            <person name="Zhou L."/>
            <person name="Zuber A."/>
            <person name="Denarie J."/>
            <person name="Dixon R.A."/>
            <person name="May G.D."/>
            <person name="Schwartz D.C."/>
            <person name="Rogers J."/>
            <person name="Quetier F."/>
            <person name="Town C.D."/>
            <person name="Roe B.A."/>
        </authorList>
    </citation>
    <scope>NUCLEOTIDE SEQUENCE [LARGE SCALE GENOMIC DNA]</scope>
    <source>
        <strain evidence="2">A17</strain>
        <strain evidence="4 5">cv. Jemalong A17</strain>
    </source>
</reference>
<reference evidence="2 5" key="2">
    <citation type="journal article" date="2014" name="BMC Genomics">
        <title>An improved genome release (version Mt4.0) for the model legume Medicago truncatula.</title>
        <authorList>
            <person name="Tang H."/>
            <person name="Krishnakumar V."/>
            <person name="Bidwell S."/>
            <person name="Rosen B."/>
            <person name="Chan A."/>
            <person name="Zhou S."/>
            <person name="Gentzbittel L."/>
            <person name="Childs K.L."/>
            <person name="Yandell M."/>
            <person name="Gundlach H."/>
            <person name="Mayer K.F."/>
            <person name="Schwartz D.C."/>
            <person name="Town C.D."/>
        </authorList>
    </citation>
    <scope>GENOME REANNOTATION</scope>
    <source>
        <strain evidence="4 5">cv. Jemalong A17</strain>
    </source>
</reference>
<sequence>MEMKKIVAFVVVLIAASTRDIPLDHQYHQNHVESPAPGPNSSDAVSFGSILGATLFSFIAYYLHIHA</sequence>
<organism evidence="2 5">
    <name type="scientific">Medicago truncatula</name>
    <name type="common">Barrel medic</name>
    <name type="synonym">Medicago tribuloides</name>
    <dbReference type="NCBI Taxonomy" id="3880"/>
    <lineage>
        <taxon>Eukaryota</taxon>
        <taxon>Viridiplantae</taxon>
        <taxon>Streptophyta</taxon>
        <taxon>Embryophyta</taxon>
        <taxon>Tracheophyta</taxon>
        <taxon>Spermatophyta</taxon>
        <taxon>Magnoliopsida</taxon>
        <taxon>eudicotyledons</taxon>
        <taxon>Gunneridae</taxon>
        <taxon>Pentapetalae</taxon>
        <taxon>rosids</taxon>
        <taxon>fabids</taxon>
        <taxon>Fabales</taxon>
        <taxon>Fabaceae</taxon>
        <taxon>Papilionoideae</taxon>
        <taxon>50 kb inversion clade</taxon>
        <taxon>NPAAA clade</taxon>
        <taxon>Hologalegina</taxon>
        <taxon>IRL clade</taxon>
        <taxon>Trifolieae</taxon>
        <taxon>Medicago</taxon>
    </lineage>
</organism>
<evidence type="ECO:0000313" key="2">
    <source>
        <dbReference type="EMBL" id="AES93890.1"/>
    </source>
</evidence>
<feature type="transmembrane region" description="Helical" evidence="1">
    <location>
        <begin position="44"/>
        <end position="63"/>
    </location>
</feature>
<evidence type="ECO:0000313" key="4">
    <source>
        <dbReference type="EnsemblPlants" id="AES93890"/>
    </source>
</evidence>
<keyword evidence="1 2" id="KW-0812">Transmembrane</keyword>
<dbReference type="Proteomes" id="UP000265566">
    <property type="component" value="Chromosome 5"/>
</dbReference>
<evidence type="ECO:0000313" key="5">
    <source>
        <dbReference type="Proteomes" id="UP000002051"/>
    </source>
</evidence>
<dbReference type="PANTHER" id="PTHR34672">
    <property type="entry name" value="POLLEN-SPECIFIC ARABINOGALACTA PROTEIN BAN102"/>
    <property type="match status" value="1"/>
</dbReference>
<dbReference type="EMBL" id="PSQE01000005">
    <property type="protein sequence ID" value="RHN53472.1"/>
    <property type="molecule type" value="Genomic_DNA"/>
</dbReference>
<dbReference type="AlphaFoldDB" id="G7K7Y5"/>
<evidence type="ECO:0000256" key="1">
    <source>
        <dbReference type="SAM" id="Phobius"/>
    </source>
</evidence>
<dbReference type="EnsemblPlants" id="AES93890">
    <property type="protein sequence ID" value="AES93890"/>
    <property type="gene ID" value="MTR_5g008650"/>
</dbReference>
<evidence type="ECO:0000313" key="3">
    <source>
        <dbReference type="EMBL" id="RHN53472.1"/>
    </source>
</evidence>
<gene>
    <name evidence="2" type="ordered locus">MTR_5g008650</name>
    <name evidence="3" type="ORF">MtrunA17_Chr5g0396221</name>
</gene>
<accession>G7K7Y5</accession>
<dbReference type="EMBL" id="CM001221">
    <property type="protein sequence ID" value="AES93890.1"/>
    <property type="molecule type" value="Genomic_DNA"/>
</dbReference>
<reference evidence="4" key="3">
    <citation type="submission" date="2015-04" db="UniProtKB">
        <authorList>
            <consortium name="EnsemblPlants"/>
        </authorList>
    </citation>
    <scope>IDENTIFICATION</scope>
    <source>
        <strain evidence="4">cv. Jemalong A17</strain>
    </source>
</reference>
<dbReference type="PANTHER" id="PTHR34672:SF14">
    <property type="entry name" value="ARABINOGALACTAN PROTEIN 40"/>
    <property type="match status" value="1"/>
</dbReference>
<name>G7K7Y5_MEDTR</name>
<dbReference type="Gramene" id="rna28381">
    <property type="protein sequence ID" value="RHN53472.1"/>
    <property type="gene ID" value="gene28381"/>
</dbReference>
<protein>
    <submittedName>
        <fullName evidence="2">Transmembrane protein, putative</fullName>
    </submittedName>
</protein>
<dbReference type="InterPro" id="IPR044702">
    <property type="entry name" value="AGP23/40"/>
</dbReference>
<dbReference type="PaxDb" id="3880-AES93890"/>
<keyword evidence="1" id="KW-1133">Transmembrane helix</keyword>
<keyword evidence="5" id="KW-1185">Reference proteome</keyword>
<dbReference type="Proteomes" id="UP000002051">
    <property type="component" value="Chromosome 5"/>
</dbReference>